<evidence type="ECO:0000259" key="2">
    <source>
        <dbReference type="PROSITE" id="PS50234"/>
    </source>
</evidence>
<dbReference type="Gene3D" id="3.40.50.410">
    <property type="entry name" value="von Willebrand factor, type A domain"/>
    <property type="match status" value="1"/>
</dbReference>
<dbReference type="PANTHER" id="PTHR34706:SF1">
    <property type="entry name" value="VWFA DOMAIN-CONTAINING PROTEIN"/>
    <property type="match status" value="1"/>
</dbReference>
<sequence length="747" mass="83402">MARPKDCYLTLTVRNLPLGTTAQDVTDHINRHCSGTKPVVRPLVRDLNRPLLYTTVTICQESEAKCRAVRDRLNVTQIYPRAPTSEVRESGITVNDEFLGVTTLAEHENPHFDMYFIHGLGGHAFKSWSTDRDFPQMWPRDFLPNDIKERPLDPRSPDGPKLAGRFSTIGYRANIFSTWSATTTIEKAAENLLATLRADRPEGSERPMYFACHSLGGVVTCQALIQALRDDESKSEKQQHYRKVFFQNGQCLAKGFFFFGTPFEGSKLAGYASRIVRFLKGNDALIDSMKVQSDQLPTIVGKFNQLRSASETRIPIMIAYEMQPMYGVKFVTFPESAMSSFDVPTIGIDGDHRTMIKFPHNQDKSYREVSEHMIRIIQATLSGSSSSPPLEPNSPSGGPFAPSPPGRSQTNMTARTLPPAYPGPPIEAQYANPRTSSYGFGSVSSAASSSSQIPSPDHDAKPHAGNPWANNPWRQSTNGSSSGQDPAVAPVAFGELMQPGHKGAEDKTEFALLSQFDIVFLIDDTGSMSEMGGELRKSKWDELIESLRYTVDIVCKYDKDGVDVHFLCNDEKDEQGIKQGQRVLDLLTKEVSPDEEGGGTFISQPLWMILTAYLDKWEEFRRRISERLRPEKLKKLNLIVITDGAADDKESVEDVIVGAARRLDELGAPFDQVGIQFLQIGRDADAARWLLLLDESLKEKHKVRDIVDTRPWDSPQEINKSFQTRLVQILLGGVSRDIDKRQSVAMH</sequence>
<comment type="caution">
    <text evidence="3">The sequence shown here is derived from an EMBL/GenBank/DDBJ whole genome shotgun (WGS) entry which is preliminary data.</text>
</comment>
<feature type="compositionally biased region" description="Low complexity" evidence="1">
    <location>
        <begin position="382"/>
        <end position="400"/>
    </location>
</feature>
<reference evidence="4" key="1">
    <citation type="journal article" date="2023" name="Mol. Phylogenet. Evol.">
        <title>Genome-scale phylogeny and comparative genomics of the fungal order Sordariales.</title>
        <authorList>
            <person name="Hensen N."/>
            <person name="Bonometti L."/>
            <person name="Westerberg I."/>
            <person name="Brannstrom I.O."/>
            <person name="Guillou S."/>
            <person name="Cros-Aarteil S."/>
            <person name="Calhoun S."/>
            <person name="Haridas S."/>
            <person name="Kuo A."/>
            <person name="Mondo S."/>
            <person name="Pangilinan J."/>
            <person name="Riley R."/>
            <person name="LaButti K."/>
            <person name="Andreopoulos B."/>
            <person name="Lipzen A."/>
            <person name="Chen C."/>
            <person name="Yan M."/>
            <person name="Daum C."/>
            <person name="Ng V."/>
            <person name="Clum A."/>
            <person name="Steindorff A."/>
            <person name="Ohm R.A."/>
            <person name="Martin F."/>
            <person name="Silar P."/>
            <person name="Natvig D.O."/>
            <person name="Lalanne C."/>
            <person name="Gautier V."/>
            <person name="Ament-Velasquez S.L."/>
            <person name="Kruys A."/>
            <person name="Hutchinson M.I."/>
            <person name="Powell A.J."/>
            <person name="Barry K."/>
            <person name="Miller A.N."/>
            <person name="Grigoriev I.V."/>
            <person name="Debuchy R."/>
            <person name="Gladieux P."/>
            <person name="Hiltunen Thoren M."/>
            <person name="Johannesson H."/>
        </authorList>
    </citation>
    <scope>NUCLEOTIDE SEQUENCE [LARGE SCALE GENOMIC DNA]</scope>
    <source>
        <strain evidence="4">CBS 340.73</strain>
    </source>
</reference>
<accession>A0AAN6N453</accession>
<dbReference type="SUPFAM" id="SSF53300">
    <property type="entry name" value="vWA-like"/>
    <property type="match status" value="1"/>
</dbReference>
<gene>
    <name evidence="3" type="ORF">QBC46DRAFT_343951</name>
</gene>
<evidence type="ECO:0000313" key="3">
    <source>
        <dbReference type="EMBL" id="KAK3938054.1"/>
    </source>
</evidence>
<feature type="region of interest" description="Disordered" evidence="1">
    <location>
        <begin position="381"/>
        <end position="487"/>
    </location>
</feature>
<feature type="domain" description="VWFA" evidence="2">
    <location>
        <begin position="517"/>
        <end position="726"/>
    </location>
</feature>
<name>A0AAN6N453_9PEZI</name>
<dbReference type="PROSITE" id="PS50234">
    <property type="entry name" value="VWFA"/>
    <property type="match status" value="1"/>
</dbReference>
<dbReference type="AlphaFoldDB" id="A0AAN6N453"/>
<keyword evidence="4" id="KW-1185">Reference proteome</keyword>
<evidence type="ECO:0000313" key="4">
    <source>
        <dbReference type="Proteomes" id="UP001303473"/>
    </source>
</evidence>
<dbReference type="PANTHER" id="PTHR34706">
    <property type="entry name" value="SLR1338 PROTEIN"/>
    <property type="match status" value="1"/>
</dbReference>
<dbReference type="InterPro" id="IPR036465">
    <property type="entry name" value="vWFA_dom_sf"/>
</dbReference>
<dbReference type="InterPro" id="IPR002035">
    <property type="entry name" value="VWF_A"/>
</dbReference>
<dbReference type="Proteomes" id="UP001303473">
    <property type="component" value="Unassembled WGS sequence"/>
</dbReference>
<proteinExistence type="predicted"/>
<protein>
    <recommendedName>
        <fullName evidence="2">VWFA domain-containing protein</fullName>
    </recommendedName>
</protein>
<organism evidence="3 4">
    <name type="scientific">Diplogelasinospora grovesii</name>
    <dbReference type="NCBI Taxonomy" id="303347"/>
    <lineage>
        <taxon>Eukaryota</taxon>
        <taxon>Fungi</taxon>
        <taxon>Dikarya</taxon>
        <taxon>Ascomycota</taxon>
        <taxon>Pezizomycotina</taxon>
        <taxon>Sordariomycetes</taxon>
        <taxon>Sordariomycetidae</taxon>
        <taxon>Sordariales</taxon>
        <taxon>Diplogelasinosporaceae</taxon>
        <taxon>Diplogelasinospora</taxon>
    </lineage>
</organism>
<dbReference type="EMBL" id="MU853838">
    <property type="protein sequence ID" value="KAK3938054.1"/>
    <property type="molecule type" value="Genomic_DNA"/>
</dbReference>
<dbReference type="SUPFAM" id="SSF53474">
    <property type="entry name" value="alpha/beta-Hydrolases"/>
    <property type="match status" value="1"/>
</dbReference>
<dbReference type="Gene3D" id="3.40.50.1820">
    <property type="entry name" value="alpha/beta hydrolase"/>
    <property type="match status" value="1"/>
</dbReference>
<evidence type="ECO:0000256" key="1">
    <source>
        <dbReference type="SAM" id="MobiDB-lite"/>
    </source>
</evidence>
<dbReference type="InterPro" id="IPR029058">
    <property type="entry name" value="AB_hydrolase_fold"/>
</dbReference>
<feature type="compositionally biased region" description="Low complexity" evidence="1">
    <location>
        <begin position="436"/>
        <end position="451"/>
    </location>
</feature>
<feature type="compositionally biased region" description="Polar residues" evidence="1">
    <location>
        <begin position="468"/>
        <end position="484"/>
    </location>
</feature>